<keyword evidence="4 5" id="KW-0472">Membrane</keyword>
<dbReference type="AlphaFoldDB" id="A0A430HX07"/>
<dbReference type="PANTHER" id="PTHR10361">
    <property type="entry name" value="SODIUM-BILE ACID COTRANSPORTER"/>
    <property type="match status" value="1"/>
</dbReference>
<reference evidence="6 7" key="1">
    <citation type="submission" date="2018-12" db="EMBL/GenBank/DDBJ databases">
        <title>YIM 101343 draft genome.</title>
        <authorList>
            <person name="Chen X."/>
        </authorList>
    </citation>
    <scope>NUCLEOTIDE SEQUENCE [LARGE SCALE GENOMIC DNA]</scope>
    <source>
        <strain evidence="6 7">YIM 101343</strain>
    </source>
</reference>
<dbReference type="PANTHER" id="PTHR10361:SF28">
    <property type="entry name" value="P3 PROTEIN-RELATED"/>
    <property type="match status" value="1"/>
</dbReference>
<dbReference type="Proteomes" id="UP000274907">
    <property type="component" value="Unassembled WGS sequence"/>
</dbReference>
<protein>
    <submittedName>
        <fullName evidence="6">Bile acid:sodium symporter family protein</fullName>
    </submittedName>
</protein>
<feature type="transmembrane region" description="Helical" evidence="5">
    <location>
        <begin position="195"/>
        <end position="217"/>
    </location>
</feature>
<dbReference type="Gene3D" id="1.20.1530.20">
    <property type="match status" value="1"/>
</dbReference>
<comment type="caution">
    <text evidence="6">The sequence shown here is derived from an EMBL/GenBank/DDBJ whole genome shotgun (WGS) entry which is preliminary data.</text>
</comment>
<feature type="transmembrane region" description="Helical" evidence="5">
    <location>
        <begin position="44"/>
        <end position="63"/>
    </location>
</feature>
<dbReference type="InterPro" id="IPR038770">
    <property type="entry name" value="Na+/solute_symporter_sf"/>
</dbReference>
<feature type="transmembrane region" description="Helical" evidence="5">
    <location>
        <begin position="75"/>
        <end position="97"/>
    </location>
</feature>
<comment type="subcellular location">
    <subcellularLocation>
        <location evidence="1">Membrane</location>
        <topology evidence="1">Multi-pass membrane protein</topology>
    </subcellularLocation>
</comment>
<evidence type="ECO:0000256" key="5">
    <source>
        <dbReference type="SAM" id="Phobius"/>
    </source>
</evidence>
<proteinExistence type="predicted"/>
<dbReference type="GO" id="GO:0016020">
    <property type="term" value="C:membrane"/>
    <property type="evidence" value="ECO:0007669"/>
    <property type="project" value="UniProtKB-SubCell"/>
</dbReference>
<keyword evidence="7" id="KW-1185">Reference proteome</keyword>
<evidence type="ECO:0000256" key="2">
    <source>
        <dbReference type="ARBA" id="ARBA00022692"/>
    </source>
</evidence>
<dbReference type="OrthoDB" id="9806785at2"/>
<gene>
    <name evidence="6" type="ORF">EAH68_09565</name>
</gene>
<feature type="transmembrane region" description="Helical" evidence="5">
    <location>
        <begin position="223"/>
        <end position="247"/>
    </location>
</feature>
<feature type="transmembrane region" description="Helical" evidence="5">
    <location>
        <begin position="103"/>
        <end position="125"/>
    </location>
</feature>
<feature type="transmembrane region" description="Helical" evidence="5">
    <location>
        <begin position="12"/>
        <end position="38"/>
    </location>
</feature>
<dbReference type="Pfam" id="PF01758">
    <property type="entry name" value="SBF"/>
    <property type="match status" value="1"/>
</dbReference>
<dbReference type="EMBL" id="RXHJ01000011">
    <property type="protein sequence ID" value="RSZ62379.1"/>
    <property type="molecule type" value="Genomic_DNA"/>
</dbReference>
<name>A0A430HX07_9CORY</name>
<evidence type="ECO:0000256" key="3">
    <source>
        <dbReference type="ARBA" id="ARBA00022989"/>
    </source>
</evidence>
<sequence length="333" mass="35103">MTTPSRSKEDRSAAIAVTAFPLFILAGTALAFFFPAPFEPLSQYITYFLMIIMFGMGLTLTLPDFKEIARRPWPILLGVIAQFVIMPLGAVLVARMLGLNEALAVGLLMLGSVPGGTSSNVITYLAKGDVALSVAMTSMSTLLSPIVTPMLMLFLADTRTDVDGLGMAISLVQTVLLPVIGGLAIRYFADKWINLITPVLPWISILGIGGVVFPAVATNSERLAAVGLIVFVAVLLHNVFGYILGYVAGRIFRLPESANRTMAVEIGTQSAGLASGMSAKFFSPEAALPGAVAAVLHNITGAVYASIVRRFPLPDEKAAVASAAPETEKVSVS</sequence>
<keyword evidence="2 5" id="KW-0812">Transmembrane</keyword>
<organism evidence="6 7">
    <name type="scientific">Corynebacterium hylobatis</name>
    <dbReference type="NCBI Taxonomy" id="1859290"/>
    <lineage>
        <taxon>Bacteria</taxon>
        <taxon>Bacillati</taxon>
        <taxon>Actinomycetota</taxon>
        <taxon>Actinomycetes</taxon>
        <taxon>Mycobacteriales</taxon>
        <taxon>Corynebacteriaceae</taxon>
        <taxon>Corynebacterium</taxon>
    </lineage>
</organism>
<keyword evidence="3 5" id="KW-1133">Transmembrane helix</keyword>
<dbReference type="RefSeq" id="WP_126121108.1">
    <property type="nucleotide sequence ID" value="NZ_RXHJ01000011.1"/>
</dbReference>
<accession>A0A430HX07</accession>
<dbReference type="InterPro" id="IPR002657">
    <property type="entry name" value="BilAc:Na_symport/Acr3"/>
</dbReference>
<feature type="transmembrane region" description="Helical" evidence="5">
    <location>
        <begin position="167"/>
        <end position="188"/>
    </location>
</feature>
<evidence type="ECO:0000256" key="1">
    <source>
        <dbReference type="ARBA" id="ARBA00004141"/>
    </source>
</evidence>
<evidence type="ECO:0000313" key="6">
    <source>
        <dbReference type="EMBL" id="RSZ62379.1"/>
    </source>
</evidence>
<dbReference type="InterPro" id="IPR004710">
    <property type="entry name" value="Bilac:Na_transpt"/>
</dbReference>
<feature type="transmembrane region" description="Helical" evidence="5">
    <location>
        <begin position="132"/>
        <end position="155"/>
    </location>
</feature>
<evidence type="ECO:0000313" key="7">
    <source>
        <dbReference type="Proteomes" id="UP000274907"/>
    </source>
</evidence>
<evidence type="ECO:0000256" key="4">
    <source>
        <dbReference type="ARBA" id="ARBA00023136"/>
    </source>
</evidence>